<evidence type="ECO:0000313" key="5">
    <source>
        <dbReference type="EMBL" id="CAI9540140.1"/>
    </source>
</evidence>
<evidence type="ECO:0000259" key="4">
    <source>
        <dbReference type="PROSITE" id="PS51034"/>
    </source>
</evidence>
<evidence type="ECO:0000256" key="2">
    <source>
        <dbReference type="ARBA" id="ARBA00023180"/>
    </source>
</evidence>
<keyword evidence="3" id="KW-0964">Secreted</keyword>
<keyword evidence="6" id="KW-1185">Reference proteome</keyword>
<keyword evidence="1 3" id="KW-1015">Disulfide bond</keyword>
<evidence type="ECO:0000313" key="6">
    <source>
        <dbReference type="Proteomes" id="UP001162483"/>
    </source>
</evidence>
<dbReference type="EMBL" id="CATNWA010001396">
    <property type="protein sequence ID" value="CAI9540140.1"/>
    <property type="molecule type" value="Genomic_DNA"/>
</dbReference>
<keyword evidence="3" id="KW-0272">Extracellular matrix</keyword>
<dbReference type="InterPro" id="IPR055356">
    <property type="entry name" value="ZP-N"/>
</dbReference>
<dbReference type="PANTHER" id="PTHR11576:SF2">
    <property type="entry name" value="ZONA PELLUCIDA SPERM-BINDING PROTEIN 3"/>
    <property type="match status" value="1"/>
</dbReference>
<dbReference type="SMART" id="SM00241">
    <property type="entry name" value="ZP"/>
    <property type="match status" value="1"/>
</dbReference>
<dbReference type="Proteomes" id="UP001162483">
    <property type="component" value="Unassembled WGS sequence"/>
</dbReference>
<comment type="domain">
    <text evidence="3">The ZP domain is involved in the polymerization of the ZP proteins to form the zona pellucida.</text>
</comment>
<dbReference type="PANTHER" id="PTHR11576">
    <property type="entry name" value="ZONA PELLUCIDA SPERM-BINDING PROTEIN 3"/>
    <property type="match status" value="1"/>
</dbReference>
<comment type="PTM">
    <text evidence="3">Proteolytically cleaved before the transmembrane segment to yield the secreted ectodomain incorporated in the zona pellucida.</text>
</comment>
<keyword evidence="2" id="KW-0325">Glycoprotein</keyword>
<dbReference type="Pfam" id="PF23344">
    <property type="entry name" value="ZP-N"/>
    <property type="match status" value="1"/>
</dbReference>
<dbReference type="InterPro" id="IPR055355">
    <property type="entry name" value="ZP-C"/>
</dbReference>
<protein>
    <recommendedName>
        <fullName evidence="3">Zona pellucida sperm-binding protein 3</fullName>
    </recommendedName>
</protein>
<organism evidence="5 6">
    <name type="scientific">Staurois parvus</name>
    <dbReference type="NCBI Taxonomy" id="386267"/>
    <lineage>
        <taxon>Eukaryota</taxon>
        <taxon>Metazoa</taxon>
        <taxon>Chordata</taxon>
        <taxon>Craniata</taxon>
        <taxon>Vertebrata</taxon>
        <taxon>Euteleostomi</taxon>
        <taxon>Amphibia</taxon>
        <taxon>Batrachia</taxon>
        <taxon>Anura</taxon>
        <taxon>Neobatrachia</taxon>
        <taxon>Ranoidea</taxon>
        <taxon>Ranidae</taxon>
        <taxon>Staurois</taxon>
    </lineage>
</organism>
<dbReference type="Pfam" id="PF00100">
    <property type="entry name" value="Zona_pellucida"/>
    <property type="match status" value="1"/>
</dbReference>
<keyword evidence="3" id="KW-1003">Cell membrane</keyword>
<dbReference type="InterPro" id="IPR042235">
    <property type="entry name" value="ZP-C_dom"/>
</dbReference>
<dbReference type="PRINTS" id="PR00023">
    <property type="entry name" value="ZPELLUCIDA"/>
</dbReference>
<comment type="function">
    <text evidence="3">Component of the zona pellucida, an extracellular matrix surrounding oocytes which mediates sperm binding, induction of the acrosome reaction and prevents post-fertilization polyspermy. The zona pellucida is composed of 3 to 4 glycoproteins, ZP1, ZP2, ZP3, and ZP4. ZP3 is essential for sperm binding and zona matrix formation.</text>
</comment>
<reference evidence="5" key="1">
    <citation type="submission" date="2023-05" db="EMBL/GenBank/DDBJ databases">
        <authorList>
            <person name="Stuckert A."/>
        </authorList>
    </citation>
    <scope>NUCLEOTIDE SEQUENCE</scope>
</reference>
<comment type="caution">
    <text evidence="5">The sequence shown here is derived from an EMBL/GenBank/DDBJ whole genome shotgun (WGS) entry which is preliminary data.</text>
</comment>
<keyword evidence="3" id="KW-0732">Signal</keyword>
<evidence type="ECO:0000256" key="3">
    <source>
        <dbReference type="RuleBase" id="RU367066"/>
    </source>
</evidence>
<dbReference type="PROSITE" id="PS51034">
    <property type="entry name" value="ZP_2"/>
    <property type="match status" value="1"/>
</dbReference>
<comment type="subcellular location">
    <subcellularLocation>
        <location evidence="3">Zona pellucida</location>
    </subcellularLocation>
    <subcellularLocation>
        <location evidence="3">Cell membrane</location>
        <topology evidence="3">Single-pass type I membrane protein</topology>
    </subcellularLocation>
</comment>
<keyword evidence="3" id="KW-0165">Cleavage on pair of basic residues</keyword>
<keyword evidence="3" id="KW-0472">Membrane</keyword>
<dbReference type="InterPro" id="IPR001507">
    <property type="entry name" value="ZP_dom"/>
</dbReference>
<comment type="similarity">
    <text evidence="3">Belongs to the ZP domain family. ZPC subfamily.</text>
</comment>
<dbReference type="Gene3D" id="2.60.40.4100">
    <property type="entry name" value="Zona pellucida, ZP-C domain"/>
    <property type="match status" value="1"/>
</dbReference>
<gene>
    <name evidence="5" type="ORF">SPARVUS_LOCUS1698384</name>
</gene>
<dbReference type="Gene3D" id="2.60.40.3210">
    <property type="entry name" value="Zona pellucida, ZP-N domain"/>
    <property type="match status" value="1"/>
</dbReference>
<feature type="domain" description="ZP" evidence="4">
    <location>
        <begin position="1"/>
        <end position="228"/>
    </location>
</feature>
<accession>A0ABN9AZ12</accession>
<evidence type="ECO:0000256" key="1">
    <source>
        <dbReference type="ARBA" id="ARBA00023157"/>
    </source>
</evidence>
<name>A0ABN9AZ12_9NEOB</name>
<proteinExistence type="inferred from homology"/>
<dbReference type="InterPro" id="IPR048290">
    <property type="entry name" value="ZP_chr"/>
</dbReference>
<sequence length="228" mass="25373">MVVRVLMDFYGIGKLVKPSDLSLGPQSCKPSTQTANEAIFQIRLQECGNSVQMTADWVIYSTSLTYRPTSSIPIIRTNPAVVPIMCYYYRHANVSSKAIEPTWVPFSTTVSSEQKLSFSLRLMMEDWSGPRNSPIYQLGDILYIEASVDTRNHVGLIPYIDKCVATISPDPTSAPSYDIIANNGCLVDGLQDDSSSAFITPRIKPDKLQFTVDAFRFLEKDASLVRTI</sequence>